<gene>
    <name evidence="4" type="ORF">DESUT3_04990</name>
</gene>
<dbReference type="Pfam" id="PF01396">
    <property type="entry name" value="Zn_ribbon_Top1"/>
    <property type="match status" value="1"/>
</dbReference>
<feature type="region of interest" description="Disordered" evidence="1">
    <location>
        <begin position="195"/>
        <end position="241"/>
    </location>
</feature>
<evidence type="ECO:0008006" key="6">
    <source>
        <dbReference type="Google" id="ProtNLM"/>
    </source>
</evidence>
<dbReference type="Pfam" id="PF10881">
    <property type="entry name" value="DUF2726"/>
    <property type="match status" value="1"/>
</dbReference>
<feature type="compositionally biased region" description="Low complexity" evidence="1">
    <location>
        <begin position="221"/>
        <end position="232"/>
    </location>
</feature>
<dbReference type="Gene3D" id="3.30.65.10">
    <property type="entry name" value="Bacterial Topoisomerase I, domain 1"/>
    <property type="match status" value="1"/>
</dbReference>
<evidence type="ECO:0000259" key="2">
    <source>
        <dbReference type="Pfam" id="PF01396"/>
    </source>
</evidence>
<dbReference type="SUPFAM" id="SSF57783">
    <property type="entry name" value="Zinc beta-ribbon"/>
    <property type="match status" value="1"/>
</dbReference>
<name>A0ABN6DTM0_9BACT</name>
<dbReference type="InterPro" id="IPR024402">
    <property type="entry name" value="DUF2726"/>
</dbReference>
<sequence>MAENYDLMLLGMLVVLVALGLLLLGRLIARRSAARPVYEAVSPLLGEAERVLLGALEQALGGGYRVLCLVRLADLVGVRSQLRGGRRQKAQQAIDGERVDFVICRRDELSPAAVVELDKSGRFGGTREGRDALVALALEQAGVPLVRVPAQGAYAVEELKGRLKPLLQPGAAFAGGALPAEDEWTLGRVSAGWEDEPEDWGFENGRRHPRPAPAETRAETPRVAARVAATPAGSPQEHRPRCPACGAEMIRRRVTEGKNAGTIFWGCSGFPECRKVLPIDKSQSA</sequence>
<evidence type="ECO:0000313" key="5">
    <source>
        <dbReference type="Proteomes" id="UP001319827"/>
    </source>
</evidence>
<protein>
    <recommendedName>
        <fullName evidence="6">DUF2726 domain-containing protein</fullName>
    </recommendedName>
</protein>
<accession>A0ABN6DTM0</accession>
<dbReference type="RefSeq" id="WP_221250903.1">
    <property type="nucleotide sequence ID" value="NZ_AP024355.1"/>
</dbReference>
<feature type="domain" description="DNA topoisomerase type IA zn finger" evidence="2">
    <location>
        <begin position="242"/>
        <end position="281"/>
    </location>
</feature>
<evidence type="ECO:0000256" key="1">
    <source>
        <dbReference type="SAM" id="MobiDB-lite"/>
    </source>
</evidence>
<keyword evidence="5" id="KW-1185">Reference proteome</keyword>
<evidence type="ECO:0000259" key="3">
    <source>
        <dbReference type="Pfam" id="PF10881"/>
    </source>
</evidence>
<feature type="domain" description="DUF2726" evidence="3">
    <location>
        <begin position="42"/>
        <end position="163"/>
    </location>
</feature>
<reference evidence="4 5" key="2">
    <citation type="journal article" date="2021" name="Int. J. Syst. Evol. Microbiol.">
        <title>Isolation and Polyphasic Characterization of Desulfuromonas versatilis sp. Nov., an Electrogenic Bacteria Capable of Versatile Metabolism Isolated from a Graphene Oxide-Reducing Enrichment Culture.</title>
        <authorList>
            <person name="Xie L."/>
            <person name="Yoshida N."/>
            <person name="Ishii S."/>
            <person name="Meng L."/>
        </authorList>
    </citation>
    <scope>NUCLEOTIDE SEQUENCE [LARGE SCALE GENOMIC DNA]</scope>
    <source>
        <strain evidence="4 5">NIT-T3</strain>
    </source>
</reference>
<reference evidence="4 5" key="1">
    <citation type="journal article" date="2016" name="C (Basel)">
        <title>Selective Growth of and Electricity Production by Marine Exoelectrogenic Bacteria in Self-Aggregated Hydrogel of Microbially Reduced Graphene Oxide.</title>
        <authorList>
            <person name="Yoshida N."/>
            <person name="Goto Y."/>
            <person name="Miyata Y."/>
        </authorList>
    </citation>
    <scope>NUCLEOTIDE SEQUENCE [LARGE SCALE GENOMIC DNA]</scope>
    <source>
        <strain evidence="4 5">NIT-T3</strain>
    </source>
</reference>
<dbReference type="InterPro" id="IPR013498">
    <property type="entry name" value="Topo_IA_Znf"/>
</dbReference>
<dbReference type="EMBL" id="AP024355">
    <property type="protein sequence ID" value="BCR03430.1"/>
    <property type="molecule type" value="Genomic_DNA"/>
</dbReference>
<evidence type="ECO:0000313" key="4">
    <source>
        <dbReference type="EMBL" id="BCR03430.1"/>
    </source>
</evidence>
<proteinExistence type="predicted"/>
<organism evidence="4 5">
    <name type="scientific">Desulfuromonas versatilis</name>
    <dbReference type="NCBI Taxonomy" id="2802975"/>
    <lineage>
        <taxon>Bacteria</taxon>
        <taxon>Pseudomonadati</taxon>
        <taxon>Thermodesulfobacteriota</taxon>
        <taxon>Desulfuromonadia</taxon>
        <taxon>Desulfuromonadales</taxon>
        <taxon>Desulfuromonadaceae</taxon>
        <taxon>Desulfuromonas</taxon>
    </lineage>
</organism>
<dbReference type="Proteomes" id="UP001319827">
    <property type="component" value="Chromosome"/>
</dbReference>